<dbReference type="FunFam" id="3.40.50.1240:FF:000022">
    <property type="entry name" value="Phosphoglycerate mutase family protein"/>
    <property type="match status" value="1"/>
</dbReference>
<keyword evidence="5" id="KW-1185">Reference proteome</keyword>
<dbReference type="Gene3D" id="3.40.50.1240">
    <property type="entry name" value="Phosphoglycerate mutase-like"/>
    <property type="match status" value="1"/>
</dbReference>
<dbReference type="Pfam" id="PF11124">
    <property type="entry name" value="Pho86"/>
    <property type="match status" value="1"/>
</dbReference>
<organism evidence="4 5">
    <name type="scientific">Cerrena zonata</name>
    <dbReference type="NCBI Taxonomy" id="2478898"/>
    <lineage>
        <taxon>Eukaryota</taxon>
        <taxon>Fungi</taxon>
        <taxon>Dikarya</taxon>
        <taxon>Basidiomycota</taxon>
        <taxon>Agaricomycotina</taxon>
        <taxon>Agaricomycetes</taxon>
        <taxon>Polyporales</taxon>
        <taxon>Cerrenaceae</taxon>
        <taxon>Cerrena</taxon>
    </lineage>
</organism>
<evidence type="ECO:0000256" key="3">
    <source>
        <dbReference type="SAM" id="MobiDB-lite"/>
    </source>
</evidence>
<feature type="active site" description="Tele-phosphohistidine intermediate" evidence="1">
    <location>
        <position position="63"/>
    </location>
</feature>
<dbReference type="Proteomes" id="UP001385951">
    <property type="component" value="Unassembled WGS sequence"/>
</dbReference>
<dbReference type="SMART" id="SM00855">
    <property type="entry name" value="PGAM"/>
    <property type="match status" value="1"/>
</dbReference>
<name>A0AAW0G150_9APHY</name>
<evidence type="ECO:0000313" key="5">
    <source>
        <dbReference type="Proteomes" id="UP001385951"/>
    </source>
</evidence>
<feature type="active site" description="Proton donor/acceptor" evidence="1">
    <location>
        <position position="151"/>
    </location>
</feature>
<feature type="region of interest" description="Disordered" evidence="3">
    <location>
        <begin position="1"/>
        <end position="25"/>
    </location>
</feature>
<proteinExistence type="predicted"/>
<comment type="caution">
    <text evidence="4">The sequence shown here is derived from an EMBL/GenBank/DDBJ whole genome shotgun (WGS) entry which is preliminary data.</text>
</comment>
<dbReference type="PANTHER" id="PTHR48100">
    <property type="entry name" value="BROAD-SPECIFICITY PHOSPHATASE YOR283W-RELATED"/>
    <property type="match status" value="1"/>
</dbReference>
<evidence type="ECO:0000313" key="4">
    <source>
        <dbReference type="EMBL" id="KAK7684845.1"/>
    </source>
</evidence>
<dbReference type="GO" id="GO:0046390">
    <property type="term" value="P:ribose phosphate biosynthetic process"/>
    <property type="evidence" value="ECO:0007669"/>
    <property type="project" value="TreeGrafter"/>
</dbReference>
<dbReference type="Pfam" id="PF00300">
    <property type="entry name" value="His_Phos_1"/>
    <property type="match status" value="1"/>
</dbReference>
<dbReference type="EMBL" id="JASBNA010000023">
    <property type="protein sequence ID" value="KAK7684845.1"/>
    <property type="molecule type" value="Genomic_DNA"/>
</dbReference>
<dbReference type="AlphaFoldDB" id="A0AAW0G150"/>
<accession>A0AAW0G150</accession>
<feature type="binding site" evidence="2">
    <location>
        <begin position="151"/>
        <end position="154"/>
    </location>
    <ligand>
        <name>substrate</name>
    </ligand>
</feature>
<gene>
    <name evidence="4" type="ORF">QCA50_012092</name>
</gene>
<dbReference type="InterPro" id="IPR029033">
    <property type="entry name" value="His_PPase_superfam"/>
</dbReference>
<reference evidence="4 5" key="1">
    <citation type="submission" date="2022-09" db="EMBL/GenBank/DDBJ databases">
        <authorList>
            <person name="Palmer J.M."/>
        </authorList>
    </citation>
    <scope>NUCLEOTIDE SEQUENCE [LARGE SCALE GENOMIC DNA]</scope>
    <source>
        <strain evidence="4 5">DSM 7382</strain>
    </source>
</reference>
<evidence type="ECO:0008006" key="6">
    <source>
        <dbReference type="Google" id="ProtNLM"/>
    </source>
</evidence>
<dbReference type="InterPro" id="IPR024297">
    <property type="entry name" value="Pho86"/>
</dbReference>
<dbReference type="SUPFAM" id="SSF53254">
    <property type="entry name" value="Phosphoglycerate mutase-like"/>
    <property type="match status" value="1"/>
</dbReference>
<feature type="binding site" evidence="2">
    <location>
        <position position="121"/>
    </location>
    <ligand>
        <name>substrate</name>
    </ligand>
</feature>
<dbReference type="InterPro" id="IPR013078">
    <property type="entry name" value="His_Pase_superF_clade-1"/>
</dbReference>
<protein>
    <recommendedName>
        <fullName evidence="6">Phosphoglycerate mutase</fullName>
    </recommendedName>
</protein>
<dbReference type="InterPro" id="IPR050275">
    <property type="entry name" value="PGM_Phosphatase"/>
</dbReference>
<dbReference type="GO" id="GO:0050278">
    <property type="term" value="F:sedoheptulose-bisphosphatase activity"/>
    <property type="evidence" value="ECO:0007669"/>
    <property type="project" value="TreeGrafter"/>
</dbReference>
<evidence type="ECO:0000256" key="2">
    <source>
        <dbReference type="PIRSR" id="PIRSR613078-2"/>
    </source>
</evidence>
<dbReference type="CDD" id="cd07067">
    <property type="entry name" value="HP_PGM_like"/>
    <property type="match status" value="1"/>
</dbReference>
<evidence type="ECO:0000256" key="1">
    <source>
        <dbReference type="PIRSR" id="PIRSR613078-1"/>
    </source>
</evidence>
<dbReference type="PANTHER" id="PTHR48100:SF15">
    <property type="entry name" value="SEDOHEPTULOSE 1,7-BISPHOSPHATASE"/>
    <property type="match status" value="1"/>
</dbReference>
<sequence length="293" mass="33009">MAKQKKVDLNEPIDEKTKPTLSKSELKPELSEAALTLHGDYYRQLQTNNTMGKPTPRVIFVRHGQTEWSKSGQYTSVTDLSLTDFGVKQMKATGKHLIGNSDFQMIKPQNLTHVFTSPRTRAKQTVDLLIEGIDEETKAKIPINIENDLREWEYGDYEGLLTSQIINLRAERGLDKDLAKGDTWNIWRDGCENGEVNEQVKQRLDGVIDKIKAIHRKALENNQPSDIIVVGHGHILRCFAARWVGKEINVNPQFLLDAGGVGVLSYQHHNIDEPALYLAGAFTVPIEEEGVDQ</sequence>